<dbReference type="RefSeq" id="WP_066749919.1">
    <property type="nucleotide sequence ID" value="NZ_CP015199.1"/>
</dbReference>
<protein>
    <recommendedName>
        <fullName evidence="3">Secretion protein</fullName>
    </recommendedName>
</protein>
<dbReference type="OrthoDB" id="978867at2"/>
<name>A0A172XPX8_9FLAO</name>
<keyword evidence="2" id="KW-1185">Reference proteome</keyword>
<dbReference type="AlphaFoldDB" id="A0A172XPX8"/>
<organism evidence="1 2">
    <name type="scientific">Chryseobacterium glaciei</name>
    <dbReference type="NCBI Taxonomy" id="1685010"/>
    <lineage>
        <taxon>Bacteria</taxon>
        <taxon>Pseudomonadati</taxon>
        <taxon>Bacteroidota</taxon>
        <taxon>Flavobacteriia</taxon>
        <taxon>Flavobacteriales</taxon>
        <taxon>Weeksellaceae</taxon>
        <taxon>Chryseobacterium group</taxon>
        <taxon>Chryseobacterium</taxon>
    </lineage>
</organism>
<evidence type="ECO:0008006" key="3">
    <source>
        <dbReference type="Google" id="ProtNLM"/>
    </source>
</evidence>
<sequence>MNKLLKSAFLVGSLFISASLMSKDRDFSLSIKSTESKTISFDVLNGKNISLVIYNDAYGELFSEKLESENNVTKSYDLKDLESGTYYLVAESDQKIEKYKINISYNNTVEIEKTPFSEINKPEYTISGNMAQLHLSGLKNSATISVSDFAGNVYYNATKNAANGELNMTFDLDPKTSDRYIISVEEKGNVFNKIVTLN</sequence>
<evidence type="ECO:0000313" key="2">
    <source>
        <dbReference type="Proteomes" id="UP000077824"/>
    </source>
</evidence>
<proteinExistence type="predicted"/>
<accession>A0A172XPX8</accession>
<dbReference type="KEGG" id="chh:A0O34_00165"/>
<dbReference type="EMBL" id="CP015199">
    <property type="protein sequence ID" value="ANF49063.1"/>
    <property type="molecule type" value="Genomic_DNA"/>
</dbReference>
<evidence type="ECO:0000313" key="1">
    <source>
        <dbReference type="EMBL" id="ANF49063.1"/>
    </source>
</evidence>
<reference evidence="1 2" key="1">
    <citation type="submission" date="2016-04" db="EMBL/GenBank/DDBJ databases">
        <title>Complete Genome Sequence of Chryseobacterium sp. IHBB 10212.</title>
        <authorList>
            <person name="Pal M."/>
            <person name="Swarnkar M.K."/>
            <person name="Kaushal K."/>
            <person name="Chhibber S."/>
            <person name="Singh A.K."/>
            <person name="Gulati A."/>
        </authorList>
    </citation>
    <scope>NUCLEOTIDE SEQUENCE [LARGE SCALE GENOMIC DNA]</scope>
    <source>
        <strain evidence="1 2">IHBB 10212</strain>
    </source>
</reference>
<dbReference type="Proteomes" id="UP000077824">
    <property type="component" value="Chromosome"/>
</dbReference>
<gene>
    <name evidence="1" type="ORF">A0O34_00165</name>
</gene>